<dbReference type="SMART" id="SM00448">
    <property type="entry name" value="REC"/>
    <property type="match status" value="1"/>
</dbReference>
<dbReference type="CDD" id="cd00156">
    <property type="entry name" value="REC"/>
    <property type="match status" value="1"/>
</dbReference>
<sequence>MENEVEKEKEKEIFVIGDDSRLLVKNFIQKFEEANPDCAVRLTIPDNVGVAFGEGDRRKHFIVCLSEEMDFNIIHSLGEAQKKYGFFVYFIGASFSFGIEEDKYFNKIPSVRFPGYLFDMTQLLEYIEKNEVEKKRVLVVDDEPIMLRSIKNWLNDDFEVSLVNSGKAAIQFLDMHPVDLVLLDYKMPEMDGPMVLTKIRTDKNIRNLPVIFLTAKSDRESVMSVMHLKPEGYILKSKRPDEIRGAVKDFFKNRIIIAE</sequence>
<dbReference type="GO" id="GO:0000160">
    <property type="term" value="P:phosphorelay signal transduction system"/>
    <property type="evidence" value="ECO:0007669"/>
    <property type="project" value="InterPro"/>
</dbReference>
<protein>
    <submittedName>
        <fullName evidence="4">CheY-like chemotaxis protein</fullName>
    </submittedName>
</protein>
<dbReference type="PROSITE" id="PS50110">
    <property type="entry name" value="RESPONSE_REGULATORY"/>
    <property type="match status" value="1"/>
</dbReference>
<evidence type="ECO:0000313" key="4">
    <source>
        <dbReference type="EMBL" id="MBB5226385.1"/>
    </source>
</evidence>
<dbReference type="InterPro" id="IPR011006">
    <property type="entry name" value="CheY-like_superfamily"/>
</dbReference>
<dbReference type="SUPFAM" id="SSF52172">
    <property type="entry name" value="CheY-like"/>
    <property type="match status" value="1"/>
</dbReference>
<feature type="domain" description="Response regulatory" evidence="3">
    <location>
        <begin position="136"/>
        <end position="251"/>
    </location>
</feature>
<dbReference type="AlphaFoldDB" id="A0A7W8LMG3"/>
<organism evidence="4 5">
    <name type="scientific">Treponema ruminis</name>
    <dbReference type="NCBI Taxonomy" id="744515"/>
    <lineage>
        <taxon>Bacteria</taxon>
        <taxon>Pseudomonadati</taxon>
        <taxon>Spirochaetota</taxon>
        <taxon>Spirochaetia</taxon>
        <taxon>Spirochaetales</taxon>
        <taxon>Treponemataceae</taxon>
        <taxon>Treponema</taxon>
    </lineage>
</organism>
<dbReference type="InterPro" id="IPR001789">
    <property type="entry name" value="Sig_transdc_resp-reg_receiver"/>
</dbReference>
<gene>
    <name evidence="4" type="ORF">HNP76_001758</name>
</gene>
<comment type="caution">
    <text evidence="4">The sequence shown here is derived from an EMBL/GenBank/DDBJ whole genome shotgun (WGS) entry which is preliminary data.</text>
</comment>
<dbReference type="Pfam" id="PF00072">
    <property type="entry name" value="Response_reg"/>
    <property type="match status" value="1"/>
</dbReference>
<reference evidence="4 5" key="1">
    <citation type="submission" date="2020-08" db="EMBL/GenBank/DDBJ databases">
        <title>Genomic Encyclopedia of Type Strains, Phase IV (KMG-IV): sequencing the most valuable type-strain genomes for metagenomic binning, comparative biology and taxonomic classification.</title>
        <authorList>
            <person name="Goeker M."/>
        </authorList>
    </citation>
    <scope>NUCLEOTIDE SEQUENCE [LARGE SCALE GENOMIC DNA]</scope>
    <source>
        <strain evidence="4 5">DSM 103462</strain>
    </source>
</reference>
<feature type="modified residue" description="4-aspartylphosphate" evidence="2">
    <location>
        <position position="184"/>
    </location>
</feature>
<keyword evidence="5" id="KW-1185">Reference proteome</keyword>
<proteinExistence type="predicted"/>
<dbReference type="RefSeq" id="WP_184659594.1">
    <property type="nucleotide sequence ID" value="NZ_CP031518.1"/>
</dbReference>
<accession>A0A7W8LMG3</accession>
<dbReference type="Gene3D" id="3.40.50.2300">
    <property type="match status" value="1"/>
</dbReference>
<name>A0A7W8LMG3_9SPIR</name>
<evidence type="ECO:0000256" key="1">
    <source>
        <dbReference type="ARBA" id="ARBA00022553"/>
    </source>
</evidence>
<dbReference type="PANTHER" id="PTHR44591:SF3">
    <property type="entry name" value="RESPONSE REGULATORY DOMAIN-CONTAINING PROTEIN"/>
    <property type="match status" value="1"/>
</dbReference>
<dbReference type="PANTHER" id="PTHR44591">
    <property type="entry name" value="STRESS RESPONSE REGULATOR PROTEIN 1"/>
    <property type="match status" value="1"/>
</dbReference>
<dbReference type="Proteomes" id="UP000518887">
    <property type="component" value="Unassembled WGS sequence"/>
</dbReference>
<evidence type="ECO:0000259" key="3">
    <source>
        <dbReference type="PROSITE" id="PS50110"/>
    </source>
</evidence>
<evidence type="ECO:0000256" key="2">
    <source>
        <dbReference type="PROSITE-ProRule" id="PRU00169"/>
    </source>
</evidence>
<evidence type="ECO:0000313" key="5">
    <source>
        <dbReference type="Proteomes" id="UP000518887"/>
    </source>
</evidence>
<keyword evidence="1 2" id="KW-0597">Phosphoprotein</keyword>
<dbReference type="InterPro" id="IPR050595">
    <property type="entry name" value="Bact_response_regulator"/>
</dbReference>
<dbReference type="EMBL" id="JACHFQ010000005">
    <property type="protein sequence ID" value="MBB5226385.1"/>
    <property type="molecule type" value="Genomic_DNA"/>
</dbReference>